<dbReference type="Proteomes" id="UP000243579">
    <property type="component" value="Unassembled WGS sequence"/>
</dbReference>
<comment type="caution">
    <text evidence="1">The sequence shown here is derived from an EMBL/GenBank/DDBJ whole genome shotgun (WGS) entry which is preliminary data.</text>
</comment>
<evidence type="ECO:0000313" key="1">
    <source>
        <dbReference type="EMBL" id="OQR95830.1"/>
    </source>
</evidence>
<accession>A0A1V9ZDA6</accession>
<name>A0A1V9ZDA6_ACHHY</name>
<organism evidence="1 2">
    <name type="scientific">Achlya hypogyna</name>
    <name type="common">Oomycete</name>
    <name type="synonym">Protoachlya hypogyna</name>
    <dbReference type="NCBI Taxonomy" id="1202772"/>
    <lineage>
        <taxon>Eukaryota</taxon>
        <taxon>Sar</taxon>
        <taxon>Stramenopiles</taxon>
        <taxon>Oomycota</taxon>
        <taxon>Saprolegniomycetes</taxon>
        <taxon>Saprolegniales</taxon>
        <taxon>Achlyaceae</taxon>
        <taxon>Achlya</taxon>
    </lineage>
</organism>
<dbReference type="OrthoDB" id="157199at2759"/>
<proteinExistence type="predicted"/>
<feature type="non-terminal residue" evidence="1">
    <location>
        <position position="172"/>
    </location>
</feature>
<protein>
    <submittedName>
        <fullName evidence="1">Uncharacterized protein</fullName>
    </submittedName>
</protein>
<sequence length="172" mass="18778">PINTLLRVSPTPIPRGNATLASTLSISTLLYETCGINDAACATAFLPTANEIWFFVARAFALIPNFDQPLFQDPTQTIYVQHINNLNGWNKATAQFFIPGHDMAVTCMVRRARFHPSGALPSAAVVDTLAFCSEREYDAKWGCENGVDMDVNTYAIQISAGVTTYVGVTKRS</sequence>
<evidence type="ECO:0000313" key="2">
    <source>
        <dbReference type="Proteomes" id="UP000243579"/>
    </source>
</evidence>
<dbReference type="AlphaFoldDB" id="A0A1V9ZDA6"/>
<feature type="non-terminal residue" evidence="1">
    <location>
        <position position="1"/>
    </location>
</feature>
<keyword evidence="2" id="KW-1185">Reference proteome</keyword>
<dbReference type="EMBL" id="JNBR01000192">
    <property type="protein sequence ID" value="OQR95830.1"/>
    <property type="molecule type" value="Genomic_DNA"/>
</dbReference>
<reference evidence="1 2" key="1">
    <citation type="journal article" date="2014" name="Genome Biol. Evol.">
        <title>The secreted proteins of Achlya hypogyna and Thraustotheca clavata identify the ancestral oomycete secretome and reveal gene acquisitions by horizontal gene transfer.</title>
        <authorList>
            <person name="Misner I."/>
            <person name="Blouin N."/>
            <person name="Leonard G."/>
            <person name="Richards T.A."/>
            <person name="Lane C.E."/>
        </authorList>
    </citation>
    <scope>NUCLEOTIDE SEQUENCE [LARGE SCALE GENOMIC DNA]</scope>
    <source>
        <strain evidence="1 2">ATCC 48635</strain>
    </source>
</reference>
<gene>
    <name evidence="1" type="ORF">ACHHYP_00026</name>
</gene>